<accession>A0A8J5HU05</accession>
<evidence type="ECO:0000313" key="2">
    <source>
        <dbReference type="Proteomes" id="UP000734854"/>
    </source>
</evidence>
<comment type="caution">
    <text evidence="1">The sequence shown here is derived from an EMBL/GenBank/DDBJ whole genome shotgun (WGS) entry which is preliminary data.</text>
</comment>
<dbReference type="Gene3D" id="1.25.40.10">
    <property type="entry name" value="Tetratricopeptide repeat domain"/>
    <property type="match status" value="2"/>
</dbReference>
<dbReference type="InterPro" id="IPR037919">
    <property type="entry name" value="OGT"/>
</dbReference>
<dbReference type="PANTHER" id="PTHR44366:SF1">
    <property type="entry name" value="UDP-N-ACETYLGLUCOSAMINE--PEPTIDE N-ACETYLGLUCOSAMINYLTRANSFERASE 110 KDA SUBUNIT"/>
    <property type="match status" value="1"/>
</dbReference>
<sequence length="333" mass="35887">MSLRVEQDYIGSSEREFSVGGAEEGALNLRATELRLGQPGSESHHRDDKVGLTLDLLPKSFASGAKRGFFDAIDNAGKWEWGLAVGEGGSEVDLVKGGCLLSTSGQASEQGNVGKVAAHCGGSIGRDRSVAPAAKRCFLSSPEISSNVQLYQQSANTGLSPLGVHTELLGTDVAEGNLAGIYYEQSQLDMAILHYKQAINCDSTFIEAYNNWLVNDRLSCTLKRMLQERPELVDIIGNMMSVPASFYKATLAVTTGISAPFNNLAIIYKQQSCFKEIGRVTEAIQDYICAVNIRPTMPEAHADLASTYKDRLQFSSTPELKLMKCGSSGLNAC</sequence>
<organism evidence="1 2">
    <name type="scientific">Zingiber officinale</name>
    <name type="common">Ginger</name>
    <name type="synonym">Amomum zingiber</name>
    <dbReference type="NCBI Taxonomy" id="94328"/>
    <lineage>
        <taxon>Eukaryota</taxon>
        <taxon>Viridiplantae</taxon>
        <taxon>Streptophyta</taxon>
        <taxon>Embryophyta</taxon>
        <taxon>Tracheophyta</taxon>
        <taxon>Spermatophyta</taxon>
        <taxon>Magnoliopsida</taxon>
        <taxon>Liliopsida</taxon>
        <taxon>Zingiberales</taxon>
        <taxon>Zingiberaceae</taxon>
        <taxon>Zingiber</taxon>
    </lineage>
</organism>
<dbReference type="Proteomes" id="UP000734854">
    <property type="component" value="Unassembled WGS sequence"/>
</dbReference>
<keyword evidence="2" id="KW-1185">Reference proteome</keyword>
<dbReference type="GO" id="GO:0097363">
    <property type="term" value="F:protein O-acetylglucosaminyltransferase activity"/>
    <property type="evidence" value="ECO:0007669"/>
    <property type="project" value="TreeGrafter"/>
</dbReference>
<protein>
    <submittedName>
        <fullName evidence="1">Uncharacterized protein</fullName>
    </submittedName>
</protein>
<gene>
    <name evidence="1" type="ORF">ZIOFF_005311</name>
</gene>
<evidence type="ECO:0000313" key="1">
    <source>
        <dbReference type="EMBL" id="KAG6531497.1"/>
    </source>
</evidence>
<dbReference type="InterPro" id="IPR011990">
    <property type="entry name" value="TPR-like_helical_dom_sf"/>
</dbReference>
<proteinExistence type="predicted"/>
<dbReference type="SUPFAM" id="SSF48452">
    <property type="entry name" value="TPR-like"/>
    <property type="match status" value="1"/>
</dbReference>
<reference evidence="1 2" key="1">
    <citation type="submission" date="2020-08" db="EMBL/GenBank/DDBJ databases">
        <title>Plant Genome Project.</title>
        <authorList>
            <person name="Zhang R.-G."/>
        </authorList>
    </citation>
    <scope>NUCLEOTIDE SEQUENCE [LARGE SCALE GENOMIC DNA]</scope>
    <source>
        <tissue evidence="1">Rhizome</tissue>
    </source>
</reference>
<dbReference type="PANTHER" id="PTHR44366">
    <property type="entry name" value="UDP-N-ACETYLGLUCOSAMINE--PEPTIDE N-ACETYLGLUCOSAMINYLTRANSFERASE 110 KDA SUBUNIT"/>
    <property type="match status" value="1"/>
</dbReference>
<dbReference type="EMBL" id="JACMSC010000002">
    <property type="protein sequence ID" value="KAG6531497.1"/>
    <property type="molecule type" value="Genomic_DNA"/>
</dbReference>
<name>A0A8J5HU05_ZINOF</name>
<dbReference type="GO" id="GO:0006493">
    <property type="term" value="P:protein O-linked glycosylation"/>
    <property type="evidence" value="ECO:0007669"/>
    <property type="project" value="InterPro"/>
</dbReference>
<dbReference type="AlphaFoldDB" id="A0A8J5HU05"/>